<evidence type="ECO:0000313" key="12">
    <source>
        <dbReference type="Proteomes" id="UP000824133"/>
    </source>
</evidence>
<evidence type="ECO:0000256" key="6">
    <source>
        <dbReference type="ARBA" id="ARBA00022679"/>
    </source>
</evidence>
<dbReference type="GO" id="GO:0051539">
    <property type="term" value="F:4 iron, 4 sulfur cluster binding"/>
    <property type="evidence" value="ECO:0007669"/>
    <property type="project" value="UniProtKB-KW"/>
</dbReference>
<dbReference type="GO" id="GO:0005829">
    <property type="term" value="C:cytosol"/>
    <property type="evidence" value="ECO:0007669"/>
    <property type="project" value="TreeGrafter"/>
</dbReference>
<comment type="caution">
    <text evidence="11">The sequence shown here is derived from an EMBL/GenBank/DDBJ whole genome shotgun (WGS) entry which is preliminary data.</text>
</comment>
<reference evidence="11" key="2">
    <citation type="submission" date="2021-04" db="EMBL/GenBank/DDBJ databases">
        <authorList>
            <person name="Gilroy R."/>
        </authorList>
    </citation>
    <scope>NUCLEOTIDE SEQUENCE</scope>
    <source>
        <strain evidence="11">ChiHjej10B9-743</strain>
    </source>
</reference>
<dbReference type="Pfam" id="PF02445">
    <property type="entry name" value="NadA"/>
    <property type="match status" value="1"/>
</dbReference>
<evidence type="ECO:0000256" key="5">
    <source>
        <dbReference type="ARBA" id="ARBA00022642"/>
    </source>
</evidence>
<organism evidence="11 12">
    <name type="scientific">Candidatus Olsenella excrementavium</name>
    <dbReference type="NCBI Taxonomy" id="2838709"/>
    <lineage>
        <taxon>Bacteria</taxon>
        <taxon>Bacillati</taxon>
        <taxon>Actinomycetota</taxon>
        <taxon>Coriobacteriia</taxon>
        <taxon>Coriobacteriales</taxon>
        <taxon>Atopobiaceae</taxon>
        <taxon>Olsenella</taxon>
    </lineage>
</organism>
<keyword evidence="8" id="KW-0408">Iron</keyword>
<evidence type="ECO:0000256" key="4">
    <source>
        <dbReference type="ARBA" id="ARBA00022485"/>
    </source>
</evidence>
<dbReference type="Proteomes" id="UP000824133">
    <property type="component" value="Unassembled WGS sequence"/>
</dbReference>
<dbReference type="NCBIfam" id="TIGR00550">
    <property type="entry name" value="nadA"/>
    <property type="match status" value="1"/>
</dbReference>
<dbReference type="SUPFAM" id="SSF142754">
    <property type="entry name" value="NadA-like"/>
    <property type="match status" value="1"/>
</dbReference>
<keyword evidence="7" id="KW-0479">Metal-binding</keyword>
<dbReference type="Gene3D" id="3.40.50.10800">
    <property type="entry name" value="NadA-like"/>
    <property type="match status" value="3"/>
</dbReference>
<evidence type="ECO:0000256" key="3">
    <source>
        <dbReference type="ARBA" id="ARBA00012669"/>
    </source>
</evidence>
<comment type="cofactor">
    <cofactor evidence="1">
        <name>[4Fe-4S] cluster</name>
        <dbReference type="ChEBI" id="CHEBI:49883"/>
    </cofactor>
</comment>
<evidence type="ECO:0000313" key="11">
    <source>
        <dbReference type="EMBL" id="HIY79555.1"/>
    </source>
</evidence>
<evidence type="ECO:0000256" key="1">
    <source>
        <dbReference type="ARBA" id="ARBA00001966"/>
    </source>
</evidence>
<proteinExistence type="predicted"/>
<accession>A0A9D1ZBA1</accession>
<dbReference type="InterPro" id="IPR003473">
    <property type="entry name" value="NadA"/>
</dbReference>
<dbReference type="GO" id="GO:0008987">
    <property type="term" value="F:quinolinate synthetase A activity"/>
    <property type="evidence" value="ECO:0007669"/>
    <property type="project" value="UniProtKB-UniRule"/>
</dbReference>
<evidence type="ECO:0000256" key="2">
    <source>
        <dbReference type="ARBA" id="ARBA00005065"/>
    </source>
</evidence>
<evidence type="ECO:0000256" key="9">
    <source>
        <dbReference type="ARBA" id="ARBA00023014"/>
    </source>
</evidence>
<dbReference type="GO" id="GO:0034628">
    <property type="term" value="P:'de novo' NAD+ biosynthetic process from L-aspartate"/>
    <property type="evidence" value="ECO:0007669"/>
    <property type="project" value="TreeGrafter"/>
</dbReference>
<dbReference type="AlphaFoldDB" id="A0A9D1ZBA1"/>
<dbReference type="PANTHER" id="PTHR30573:SF0">
    <property type="entry name" value="QUINOLINATE SYNTHASE, CHLOROPLASTIC"/>
    <property type="match status" value="1"/>
</dbReference>
<keyword evidence="9" id="KW-0411">Iron-sulfur</keyword>
<evidence type="ECO:0000256" key="7">
    <source>
        <dbReference type="ARBA" id="ARBA00022723"/>
    </source>
</evidence>
<keyword evidence="6 11" id="KW-0808">Transferase</keyword>
<keyword evidence="5" id="KW-0662">Pyridine nucleotide biosynthesis</keyword>
<sequence length="321" mass="34696">MSYCHGLPTRGADVLTDELRAEVACLKERRDAVVLAHYYVPPEVQELADHVGDSFALARLAATLPCRTLVFAGVSFMAESAKLLSPDKTVLMPEPTADCPMAHMVRRETVEAARERYGDDVAVACYVNSTAEAKSWSDVCVTSSNAVRIVRALPQENVLFVPDRHLGSYVASQVAEKNVILNDGYCPIHRDISADEVRMLKAEFPDAPVLAHPECGPEAMALADFAGSTSQIIEAAVAGTARDYIVLTVDGVRGELERLTAGTGKRFHFPATRPACPDMDRITVDRLVACLRDGSGEVCLPPAEVAEGARSALTRMLELGR</sequence>
<reference evidence="11" key="1">
    <citation type="journal article" date="2021" name="PeerJ">
        <title>Extensive microbial diversity within the chicken gut microbiome revealed by metagenomics and culture.</title>
        <authorList>
            <person name="Gilroy R."/>
            <person name="Ravi A."/>
            <person name="Getino M."/>
            <person name="Pursley I."/>
            <person name="Horton D.L."/>
            <person name="Alikhan N.F."/>
            <person name="Baker D."/>
            <person name="Gharbi K."/>
            <person name="Hall N."/>
            <person name="Watson M."/>
            <person name="Adriaenssens E.M."/>
            <person name="Foster-Nyarko E."/>
            <person name="Jarju S."/>
            <person name="Secka A."/>
            <person name="Antonio M."/>
            <person name="Oren A."/>
            <person name="Chaudhuri R.R."/>
            <person name="La Ragione R."/>
            <person name="Hildebrand F."/>
            <person name="Pallen M.J."/>
        </authorList>
    </citation>
    <scope>NUCLEOTIDE SEQUENCE</scope>
    <source>
        <strain evidence="11">ChiHjej10B9-743</strain>
    </source>
</reference>
<comment type="pathway">
    <text evidence="2">Cofactor biosynthesis; NAD(+) biosynthesis; quinolinate from iminoaspartate: step 1/1.</text>
</comment>
<dbReference type="EC" id="2.5.1.72" evidence="3 10"/>
<protein>
    <recommendedName>
        <fullName evidence="3 10">Quinolinate synthase</fullName>
        <ecNumber evidence="3 10">2.5.1.72</ecNumber>
    </recommendedName>
</protein>
<dbReference type="NCBIfam" id="NF006878">
    <property type="entry name" value="PRK09375.1-2"/>
    <property type="match status" value="1"/>
</dbReference>
<keyword evidence="4" id="KW-0004">4Fe-4S</keyword>
<name>A0A9D1ZBA1_9ACTN</name>
<dbReference type="InterPro" id="IPR036094">
    <property type="entry name" value="NadA_sf"/>
</dbReference>
<evidence type="ECO:0000256" key="8">
    <source>
        <dbReference type="ARBA" id="ARBA00023004"/>
    </source>
</evidence>
<dbReference type="PANTHER" id="PTHR30573">
    <property type="entry name" value="QUINOLINATE SYNTHETASE A"/>
    <property type="match status" value="1"/>
</dbReference>
<gene>
    <name evidence="11" type="primary">nadA</name>
    <name evidence="11" type="ORF">IAA42_03870</name>
</gene>
<dbReference type="GO" id="GO:0046872">
    <property type="term" value="F:metal ion binding"/>
    <property type="evidence" value="ECO:0007669"/>
    <property type="project" value="UniProtKB-KW"/>
</dbReference>
<evidence type="ECO:0000256" key="10">
    <source>
        <dbReference type="NCBIfam" id="TIGR00550"/>
    </source>
</evidence>
<dbReference type="EMBL" id="DXCP01000030">
    <property type="protein sequence ID" value="HIY79555.1"/>
    <property type="molecule type" value="Genomic_DNA"/>
</dbReference>